<evidence type="ECO:0000313" key="2">
    <source>
        <dbReference type="EMBL" id="GAA4098262.1"/>
    </source>
</evidence>
<accession>A0ABP7WW83</accession>
<evidence type="ECO:0000313" key="3">
    <source>
        <dbReference type="Proteomes" id="UP001500841"/>
    </source>
</evidence>
<keyword evidence="1" id="KW-0732">Signal</keyword>
<dbReference type="RefSeq" id="WP_345104262.1">
    <property type="nucleotide sequence ID" value="NZ_BAABCV010000007.1"/>
</dbReference>
<evidence type="ECO:0000256" key="1">
    <source>
        <dbReference type="SAM" id="SignalP"/>
    </source>
</evidence>
<dbReference type="EMBL" id="BAABCV010000007">
    <property type="protein sequence ID" value="GAA4098262.1"/>
    <property type="molecule type" value="Genomic_DNA"/>
</dbReference>
<comment type="caution">
    <text evidence="2">The sequence shown here is derived from an EMBL/GenBank/DDBJ whole genome shotgun (WGS) entry which is preliminary data.</text>
</comment>
<evidence type="ECO:0008006" key="4">
    <source>
        <dbReference type="Google" id="ProtNLM"/>
    </source>
</evidence>
<protein>
    <recommendedName>
        <fullName evidence="4">DUF4369 domain-containing protein</fullName>
    </recommendedName>
</protein>
<organism evidence="2 3">
    <name type="scientific">Mucilaginibacter panaciglaebae</name>
    <dbReference type="NCBI Taxonomy" id="502331"/>
    <lineage>
        <taxon>Bacteria</taxon>
        <taxon>Pseudomonadati</taxon>
        <taxon>Bacteroidota</taxon>
        <taxon>Sphingobacteriia</taxon>
        <taxon>Sphingobacteriales</taxon>
        <taxon>Sphingobacteriaceae</taxon>
        <taxon>Mucilaginibacter</taxon>
    </lineage>
</organism>
<name>A0ABP7WW83_9SPHI</name>
<reference evidence="3" key="1">
    <citation type="journal article" date="2019" name="Int. J. Syst. Evol. Microbiol.">
        <title>The Global Catalogue of Microorganisms (GCM) 10K type strain sequencing project: providing services to taxonomists for standard genome sequencing and annotation.</title>
        <authorList>
            <consortium name="The Broad Institute Genomics Platform"/>
            <consortium name="The Broad Institute Genome Sequencing Center for Infectious Disease"/>
            <person name="Wu L."/>
            <person name="Ma J."/>
        </authorList>
    </citation>
    <scope>NUCLEOTIDE SEQUENCE [LARGE SCALE GENOMIC DNA]</scope>
    <source>
        <strain evidence="3">JCM 17085</strain>
    </source>
</reference>
<sequence>MMIVNKKNYVFLFLICSNINVWAQFKLSGTIKHYSGRADLKINIPQVYGFDEANSIKIAVAKNGSFSITLPIKSQKFADVIFQQNFHLILLTKGKSLHVELIENNKSFKPSAGTGLAVNTVLQAANIEEYPFFLQNDGAYTSLSPVELNNKLVRPYLAMRDKKIAIVNRSSINPRDKKLIAAELKYAAYNNLYELYLLGGQYHEKLTNLVITAFDKADPKPEAFPPGPQYYMFANYYLWYRQAKSSTKVKAKNIKPTQLMPDYGLTVAQFNAYKAKYGEPYLRWLSATRFLPRAVAEQLGYLLISTAVNNGNKELANKLVKDYMQKFPAGLYKADINRQIAG</sequence>
<dbReference type="Proteomes" id="UP001500841">
    <property type="component" value="Unassembled WGS sequence"/>
</dbReference>
<feature type="signal peptide" evidence="1">
    <location>
        <begin position="1"/>
        <end position="23"/>
    </location>
</feature>
<proteinExistence type="predicted"/>
<keyword evidence="3" id="KW-1185">Reference proteome</keyword>
<gene>
    <name evidence="2" type="ORF">GCM10022392_22530</name>
</gene>
<feature type="chain" id="PRO_5045038550" description="DUF4369 domain-containing protein" evidence="1">
    <location>
        <begin position="24"/>
        <end position="342"/>
    </location>
</feature>